<name>A0A2D0Z322_9CAUD</name>
<evidence type="ECO:0000313" key="1">
    <source>
        <dbReference type="EMBL" id="ASV43487.1"/>
    </source>
</evidence>
<keyword evidence="2" id="KW-1185">Reference proteome</keyword>
<dbReference type="KEGG" id="vg:40095061"/>
<dbReference type="GeneID" id="40095061"/>
<dbReference type="Proteomes" id="UP000241249">
    <property type="component" value="Segment"/>
</dbReference>
<dbReference type="EMBL" id="KY883654">
    <property type="protein sequence ID" value="ASV43487.1"/>
    <property type="molecule type" value="Genomic_DNA"/>
</dbReference>
<accession>A0A2D0Z322</accession>
<evidence type="ECO:0000313" key="2">
    <source>
        <dbReference type="Proteomes" id="UP000241249"/>
    </source>
</evidence>
<dbReference type="RefSeq" id="YP_009618514.1">
    <property type="nucleotide sequence ID" value="NC_042074.1"/>
</dbReference>
<organism evidence="1 2">
    <name type="scientific">Vibrio phage JSF10</name>
    <dbReference type="NCBI Taxonomy" id="1983593"/>
    <lineage>
        <taxon>Viruses</taxon>
        <taxon>Duplodnaviria</taxon>
        <taxon>Heunggongvirae</taxon>
        <taxon>Uroviricota</taxon>
        <taxon>Caudoviricetes</taxon>
        <taxon>Demerecviridae</taxon>
        <taxon>Ermolyevavirinae</taxon>
        <taxon>Jesfedecavirus</taxon>
        <taxon>Jesfedecavirus JSF10</taxon>
    </lineage>
</organism>
<dbReference type="OrthoDB" id="32239at10239"/>
<reference evidence="1 2" key="1">
    <citation type="journal article" date="2017" name="Sci. Rep.">
        <title>Analysis of the CRISPR-Cas system in bacteriophages active on epidemic strains of Vibrio cholerae in Bangladesh.</title>
        <authorList>
            <person name="Naser I.B."/>
            <person name="Hoque M.M."/>
            <person name="Nahid M.A."/>
            <person name="Tareq T.M."/>
            <person name="Rocky M.K."/>
            <person name="Faruque S.M."/>
        </authorList>
    </citation>
    <scope>NUCLEOTIDE SEQUENCE [LARGE SCALE GENOMIC DNA]</scope>
</reference>
<sequence>MAKVSFTKQTTSYTTEEVVQLVADRFQGEGEVIRLAAIWENETILLLADSTDAVLVNLEDAQPVFSVSSDYLNGRVSNSTVLGDDRKHYIWEAFNEAYLGNCPLTWQPVELVACELRYI</sequence>
<proteinExistence type="predicted"/>
<protein>
    <submittedName>
        <fullName evidence="1">Uncharacterized protein</fullName>
    </submittedName>
</protein>